<accession>A0ABW3BLH0</accession>
<feature type="non-terminal residue" evidence="2">
    <location>
        <position position="1"/>
    </location>
</feature>
<organism evidence="2 3">
    <name type="scientific">Streptomonospora algeriensis</name>
    <dbReference type="NCBI Taxonomy" id="995084"/>
    <lineage>
        <taxon>Bacteria</taxon>
        <taxon>Bacillati</taxon>
        <taxon>Actinomycetota</taxon>
        <taxon>Actinomycetes</taxon>
        <taxon>Streptosporangiales</taxon>
        <taxon>Nocardiopsidaceae</taxon>
        <taxon>Streptomonospora</taxon>
    </lineage>
</organism>
<dbReference type="Pfam" id="PF13280">
    <property type="entry name" value="WYL"/>
    <property type="match status" value="1"/>
</dbReference>
<dbReference type="InterPro" id="IPR026881">
    <property type="entry name" value="WYL_dom"/>
</dbReference>
<evidence type="ECO:0000313" key="3">
    <source>
        <dbReference type="Proteomes" id="UP001596956"/>
    </source>
</evidence>
<comment type="caution">
    <text evidence="2">The sequence shown here is derived from an EMBL/GenBank/DDBJ whole genome shotgun (WGS) entry which is preliminary data.</text>
</comment>
<protein>
    <submittedName>
        <fullName evidence="2">WYL domain-containing protein</fullName>
    </submittedName>
</protein>
<evidence type="ECO:0000259" key="1">
    <source>
        <dbReference type="Pfam" id="PF13280"/>
    </source>
</evidence>
<sequence>PVEAPGGAPPRSPTDATLTALSEAATQGRRVWIGYLDTEGRASSRIVEPARVEGGFLTAYDATRAAVHRFAVHRITGVADLDSS</sequence>
<dbReference type="EMBL" id="JBHTHR010001206">
    <property type="protein sequence ID" value="MFD0803911.1"/>
    <property type="molecule type" value="Genomic_DNA"/>
</dbReference>
<reference evidence="3" key="1">
    <citation type="journal article" date="2019" name="Int. J. Syst. Evol. Microbiol.">
        <title>The Global Catalogue of Microorganisms (GCM) 10K type strain sequencing project: providing services to taxonomists for standard genome sequencing and annotation.</title>
        <authorList>
            <consortium name="The Broad Institute Genomics Platform"/>
            <consortium name="The Broad Institute Genome Sequencing Center for Infectious Disease"/>
            <person name="Wu L."/>
            <person name="Ma J."/>
        </authorList>
    </citation>
    <scope>NUCLEOTIDE SEQUENCE [LARGE SCALE GENOMIC DNA]</scope>
    <source>
        <strain evidence="3">CCUG 63369</strain>
    </source>
</reference>
<feature type="domain" description="WYL" evidence="1">
    <location>
        <begin position="17"/>
        <end position="78"/>
    </location>
</feature>
<evidence type="ECO:0000313" key="2">
    <source>
        <dbReference type="EMBL" id="MFD0803911.1"/>
    </source>
</evidence>
<dbReference type="PROSITE" id="PS52050">
    <property type="entry name" value="WYL"/>
    <property type="match status" value="1"/>
</dbReference>
<proteinExistence type="predicted"/>
<gene>
    <name evidence="2" type="ORF">ACFQZU_21675</name>
</gene>
<keyword evidence="3" id="KW-1185">Reference proteome</keyword>
<dbReference type="Proteomes" id="UP001596956">
    <property type="component" value="Unassembled WGS sequence"/>
</dbReference>
<name>A0ABW3BLH0_9ACTN</name>